<dbReference type="Proteomes" id="UP000007845">
    <property type="component" value="Chromosome"/>
</dbReference>
<keyword evidence="2 4" id="KW-0479">Metal-binding</keyword>
<name>F0JHS5_9BACT</name>
<feature type="transmembrane region" description="Helical" evidence="5">
    <location>
        <begin position="243"/>
        <end position="263"/>
    </location>
</feature>
<feature type="transmembrane region" description="Helical" evidence="5">
    <location>
        <begin position="70"/>
        <end position="91"/>
    </location>
</feature>
<dbReference type="AlphaFoldDB" id="F0JHS5"/>
<proteinExistence type="predicted"/>
<dbReference type="eggNOG" id="COG1271">
    <property type="taxonomic scope" value="Bacteria"/>
</dbReference>
<dbReference type="RefSeq" id="WP_014322738.1">
    <property type="nucleotide sequence ID" value="NC_016803.1"/>
</dbReference>
<sequence>MTPWKDLFLALPLPEPWLRTLLFVTFGLHLLFVLLMLGTAMLGFVFFLRDCCGSDRSAMDWNQRVVKPHLGLKSLAVVLGVGPLLIIQVIYSLGFFTATGLHAFTWLAVIPLLILAFLAIELFEHKMLSSPWLPFLSGVIGLAALLTVPAIFTGALSLMERPDQWTAFAARTLSPSGEYLPHWLLRYLHVLGAAVVFGAAFHLFFSAGKDQVRRNRLRAWLFGGILFQVAVGAPLLFTVSGVFNWPVMTAVTLGTFSAMVMAWTMRPAPARSLPDTSIRGGRTLLLLLPVVFVSMLAARQSIQDATLMTLHREARAELARESADLDRFREPALETFRVKLATVYDNGATLYEKSCRPCHGVGGLGDGPAARRLLIRPEDLAAVRADRDYVRSMVLLGVPGSGMPYFTVFDRDKIDALLDRLDESFTMFGPTTVPQRPVGDQARDIWKNTCATCHGQTGQPSAFGLTLQPAPPDLSRFSLEPERSLAIITDGYPGTVMQPYRALPEDVRLDLVSITANLRR</sequence>
<dbReference type="GO" id="GO:0046872">
    <property type="term" value="F:metal ion binding"/>
    <property type="evidence" value="ECO:0007669"/>
    <property type="project" value="UniProtKB-KW"/>
</dbReference>
<keyword evidence="1 4" id="KW-0349">Heme</keyword>
<evidence type="ECO:0000256" key="3">
    <source>
        <dbReference type="ARBA" id="ARBA00023004"/>
    </source>
</evidence>
<feature type="transmembrane region" description="Helical" evidence="5">
    <location>
        <begin position="135"/>
        <end position="158"/>
    </location>
</feature>
<dbReference type="GO" id="GO:0020037">
    <property type="term" value="F:heme binding"/>
    <property type="evidence" value="ECO:0007669"/>
    <property type="project" value="InterPro"/>
</dbReference>
<dbReference type="STRING" id="641491.DND132_2106"/>
<keyword evidence="5" id="KW-1133">Transmembrane helix</keyword>
<dbReference type="Pfam" id="PF13442">
    <property type="entry name" value="Cytochrome_CBB3"/>
    <property type="match status" value="2"/>
</dbReference>
<dbReference type="HOGENOM" id="CLU_523496_0_0_7"/>
<accession>F0JHS5</accession>
<feature type="transmembrane region" description="Helical" evidence="5">
    <location>
        <begin position="217"/>
        <end position="237"/>
    </location>
</feature>
<keyword evidence="5" id="KW-0472">Membrane</keyword>
<gene>
    <name evidence="7" type="ORF">DND132_2106</name>
</gene>
<dbReference type="Gene3D" id="1.10.760.10">
    <property type="entry name" value="Cytochrome c-like domain"/>
    <property type="match status" value="2"/>
</dbReference>
<feature type="domain" description="Cytochrome c" evidence="6">
    <location>
        <begin position="342"/>
        <end position="422"/>
    </location>
</feature>
<evidence type="ECO:0000313" key="7">
    <source>
        <dbReference type="EMBL" id="EGB15311.1"/>
    </source>
</evidence>
<dbReference type="SMR" id="F0JHS5"/>
<protein>
    <recommendedName>
        <fullName evidence="6">Cytochrome c domain-containing protein</fullName>
    </recommendedName>
</protein>
<reference evidence="7 8" key="1">
    <citation type="journal article" date="2011" name="J. Bacteriol.">
        <title>Genome sequence of the mercury-methylating strain Desulfovibrio desulfuricans ND132.</title>
        <authorList>
            <person name="Brown S.D."/>
            <person name="Gilmour C.C."/>
            <person name="Kucken A.M."/>
            <person name="Wall J.D."/>
            <person name="Elias D.A."/>
            <person name="Brandt C.C."/>
            <person name="Podar M."/>
            <person name="Chertkov O."/>
            <person name="Held B."/>
            <person name="Bruce D.C."/>
            <person name="Detter J.C."/>
            <person name="Tapia R."/>
            <person name="Han C.S."/>
            <person name="Goodwin L.A."/>
            <person name="Cheng J.F."/>
            <person name="Pitluck S."/>
            <person name="Woyke T."/>
            <person name="Mikhailova N."/>
            <person name="Ivanova N.N."/>
            <person name="Han J."/>
            <person name="Lucas S."/>
            <person name="Lapidus A.L."/>
            <person name="Land M.L."/>
            <person name="Hauser L.J."/>
            <person name="Palumbo A.V."/>
        </authorList>
    </citation>
    <scope>NUCLEOTIDE SEQUENCE [LARGE SCALE GENOMIC DNA]</scope>
    <source>
        <strain evidence="7 8">ND132</strain>
    </source>
</reference>
<keyword evidence="8" id="KW-1185">Reference proteome</keyword>
<evidence type="ECO:0000259" key="6">
    <source>
        <dbReference type="PROSITE" id="PS51007"/>
    </source>
</evidence>
<feature type="transmembrane region" description="Helical" evidence="5">
    <location>
        <begin position="284"/>
        <end position="302"/>
    </location>
</feature>
<dbReference type="EMBL" id="CP003220">
    <property type="protein sequence ID" value="EGB15311.1"/>
    <property type="molecule type" value="Genomic_DNA"/>
</dbReference>
<dbReference type="PROSITE" id="PS51007">
    <property type="entry name" value="CYTC"/>
    <property type="match status" value="1"/>
</dbReference>
<dbReference type="KEGG" id="ddn:DND132_2106"/>
<dbReference type="GO" id="GO:0009055">
    <property type="term" value="F:electron transfer activity"/>
    <property type="evidence" value="ECO:0007669"/>
    <property type="project" value="InterPro"/>
</dbReference>
<dbReference type="InterPro" id="IPR036909">
    <property type="entry name" value="Cyt_c-like_dom_sf"/>
</dbReference>
<evidence type="ECO:0000256" key="4">
    <source>
        <dbReference type="PROSITE-ProRule" id="PRU00433"/>
    </source>
</evidence>
<feature type="transmembrane region" description="Helical" evidence="5">
    <location>
        <begin position="103"/>
        <end position="123"/>
    </location>
</feature>
<dbReference type="InterPro" id="IPR009056">
    <property type="entry name" value="Cyt_c-like_dom"/>
</dbReference>
<keyword evidence="3 4" id="KW-0408">Iron</keyword>
<evidence type="ECO:0000313" key="8">
    <source>
        <dbReference type="Proteomes" id="UP000007845"/>
    </source>
</evidence>
<feature type="transmembrane region" description="Helical" evidence="5">
    <location>
        <begin position="20"/>
        <end position="49"/>
    </location>
</feature>
<evidence type="ECO:0000256" key="1">
    <source>
        <dbReference type="ARBA" id="ARBA00022617"/>
    </source>
</evidence>
<keyword evidence="5" id="KW-0812">Transmembrane</keyword>
<feature type="transmembrane region" description="Helical" evidence="5">
    <location>
        <begin position="184"/>
        <end position="205"/>
    </location>
</feature>
<evidence type="ECO:0000256" key="2">
    <source>
        <dbReference type="ARBA" id="ARBA00022723"/>
    </source>
</evidence>
<organism evidence="7 8">
    <name type="scientific">Pseudodesulfovibrio mercurii</name>
    <dbReference type="NCBI Taxonomy" id="641491"/>
    <lineage>
        <taxon>Bacteria</taxon>
        <taxon>Pseudomonadati</taxon>
        <taxon>Thermodesulfobacteriota</taxon>
        <taxon>Desulfovibrionia</taxon>
        <taxon>Desulfovibrionales</taxon>
        <taxon>Desulfovibrionaceae</taxon>
    </lineage>
</organism>
<dbReference type="OrthoDB" id="9805440at2"/>
<dbReference type="SUPFAM" id="SSF46626">
    <property type="entry name" value="Cytochrome c"/>
    <property type="match status" value="2"/>
</dbReference>
<evidence type="ECO:0000256" key="5">
    <source>
        <dbReference type="SAM" id="Phobius"/>
    </source>
</evidence>